<feature type="transmembrane region" description="Helical" evidence="1">
    <location>
        <begin position="55"/>
        <end position="75"/>
    </location>
</feature>
<evidence type="ECO:0000313" key="2">
    <source>
        <dbReference type="EMBL" id="MBB5142408.1"/>
    </source>
</evidence>
<sequence length="129" mass="15176">MDKEELSSSWAILKRLLPVVIWGLFFCVVICSFYMSYDLKISREFGFMFGLFARYLGYFLFAVVIIILLKILSVLKEIDLRMKLIEESMLELKKRIDVYPFADEDNIDLQRFADEWALAAQEAGRARQE</sequence>
<keyword evidence="1" id="KW-1133">Transmembrane helix</keyword>
<dbReference type="EMBL" id="JACHGO010000001">
    <property type="protein sequence ID" value="MBB5142408.1"/>
    <property type="molecule type" value="Genomic_DNA"/>
</dbReference>
<evidence type="ECO:0000313" key="3">
    <source>
        <dbReference type="Proteomes" id="UP000539075"/>
    </source>
</evidence>
<gene>
    <name evidence="2" type="ORF">HNQ38_000471</name>
</gene>
<proteinExistence type="predicted"/>
<organism evidence="2 3">
    <name type="scientific">Desulfovibrio intestinalis</name>
    <dbReference type="NCBI Taxonomy" id="58621"/>
    <lineage>
        <taxon>Bacteria</taxon>
        <taxon>Pseudomonadati</taxon>
        <taxon>Thermodesulfobacteriota</taxon>
        <taxon>Desulfovibrionia</taxon>
        <taxon>Desulfovibrionales</taxon>
        <taxon>Desulfovibrionaceae</taxon>
        <taxon>Desulfovibrio</taxon>
    </lineage>
</organism>
<protein>
    <submittedName>
        <fullName evidence="2">Uncharacterized membrane protein (DUF106 family)</fullName>
    </submittedName>
</protein>
<dbReference type="AlphaFoldDB" id="A0A7W8C013"/>
<evidence type="ECO:0000256" key="1">
    <source>
        <dbReference type="SAM" id="Phobius"/>
    </source>
</evidence>
<comment type="caution">
    <text evidence="2">The sequence shown here is derived from an EMBL/GenBank/DDBJ whole genome shotgun (WGS) entry which is preliminary data.</text>
</comment>
<dbReference type="Proteomes" id="UP000539075">
    <property type="component" value="Unassembled WGS sequence"/>
</dbReference>
<keyword evidence="1" id="KW-0812">Transmembrane</keyword>
<keyword evidence="3" id="KW-1185">Reference proteome</keyword>
<accession>A0A7W8C013</accession>
<keyword evidence="1" id="KW-0472">Membrane</keyword>
<name>A0A7W8C013_9BACT</name>
<dbReference type="RefSeq" id="WP_183717780.1">
    <property type="nucleotide sequence ID" value="NZ_JACHGO010000001.1"/>
</dbReference>
<reference evidence="2 3" key="1">
    <citation type="submission" date="2020-08" db="EMBL/GenBank/DDBJ databases">
        <title>Genomic Encyclopedia of Type Strains, Phase IV (KMG-IV): sequencing the most valuable type-strain genomes for metagenomic binning, comparative biology and taxonomic classification.</title>
        <authorList>
            <person name="Goeker M."/>
        </authorList>
    </citation>
    <scope>NUCLEOTIDE SEQUENCE [LARGE SCALE GENOMIC DNA]</scope>
    <source>
        <strain evidence="2 3">DSM 11275</strain>
    </source>
</reference>
<feature type="transmembrane region" description="Helical" evidence="1">
    <location>
        <begin position="12"/>
        <end position="35"/>
    </location>
</feature>